<dbReference type="InterPro" id="IPR009061">
    <property type="entry name" value="DNA-bd_dom_put_sf"/>
</dbReference>
<dbReference type="RefSeq" id="WP_326088920.1">
    <property type="nucleotide sequence ID" value="NZ_JARLKZ010000008.1"/>
</dbReference>
<dbReference type="EMBL" id="JARLKZ010000008">
    <property type="protein sequence ID" value="MEC0241209.1"/>
    <property type="molecule type" value="Genomic_DNA"/>
</dbReference>
<evidence type="ECO:0000256" key="1">
    <source>
        <dbReference type="ARBA" id="ARBA00022491"/>
    </source>
</evidence>
<proteinExistence type="predicted"/>
<evidence type="ECO:0000256" key="3">
    <source>
        <dbReference type="ARBA" id="ARBA00023125"/>
    </source>
</evidence>
<protein>
    <submittedName>
        <fullName evidence="6">MerR family DNA-binding transcriptional regulator</fullName>
    </submittedName>
</protein>
<dbReference type="PROSITE" id="PS50937">
    <property type="entry name" value="HTH_MERR_2"/>
    <property type="match status" value="1"/>
</dbReference>
<keyword evidence="1" id="KW-0678">Repressor</keyword>
<reference evidence="6 7" key="1">
    <citation type="submission" date="2023-03" db="EMBL/GenBank/DDBJ databases">
        <title>Bacillus Genome Sequencing.</title>
        <authorList>
            <person name="Dunlap C."/>
        </authorList>
    </citation>
    <scope>NUCLEOTIDE SEQUENCE [LARGE SCALE GENOMIC DNA]</scope>
    <source>
        <strain evidence="6 7">BD-525</strain>
    </source>
</reference>
<accession>A0ABU6GN94</accession>
<keyword evidence="3 6" id="KW-0238">DNA-binding</keyword>
<dbReference type="Gene3D" id="1.10.1660.10">
    <property type="match status" value="1"/>
</dbReference>
<keyword evidence="7" id="KW-1185">Reference proteome</keyword>
<evidence type="ECO:0000313" key="7">
    <source>
        <dbReference type="Proteomes" id="UP001344632"/>
    </source>
</evidence>
<evidence type="ECO:0000259" key="5">
    <source>
        <dbReference type="PROSITE" id="PS50937"/>
    </source>
</evidence>
<keyword evidence="4" id="KW-0804">Transcription</keyword>
<dbReference type="PANTHER" id="PTHR30204:SF69">
    <property type="entry name" value="MERR-FAMILY TRANSCRIPTIONAL REGULATOR"/>
    <property type="match status" value="1"/>
</dbReference>
<dbReference type="SMART" id="SM00422">
    <property type="entry name" value="HTH_MERR"/>
    <property type="match status" value="1"/>
</dbReference>
<dbReference type="PANTHER" id="PTHR30204">
    <property type="entry name" value="REDOX-CYCLING DRUG-SENSING TRANSCRIPTIONAL ACTIVATOR SOXR"/>
    <property type="match status" value="1"/>
</dbReference>
<dbReference type="Proteomes" id="UP001344632">
    <property type="component" value="Unassembled WGS sequence"/>
</dbReference>
<evidence type="ECO:0000313" key="6">
    <source>
        <dbReference type="EMBL" id="MEC0241209.1"/>
    </source>
</evidence>
<dbReference type="Pfam" id="PF00376">
    <property type="entry name" value="MerR"/>
    <property type="match status" value="1"/>
</dbReference>
<comment type="caution">
    <text evidence="6">The sequence shown here is derived from an EMBL/GenBank/DDBJ whole genome shotgun (WGS) entry which is preliminary data.</text>
</comment>
<dbReference type="SUPFAM" id="SSF46955">
    <property type="entry name" value="Putative DNA-binding domain"/>
    <property type="match status" value="1"/>
</dbReference>
<sequence length="287" mass="33429">MNSPLLKLKFTIGEVSKILDIPMDTLRYYDKIGLLPSNDRDGNGYRYYDLEQFDSLITIRMLRAMDVPIERIQGLLTSDSLDDIRALIEGKKRDVIRQLTFLKQLSQKLDAMDEQFRRFEDTDTIELVKRNPFWVLLTDSVMESGDKKLGSRVQQQVRSMNVHQEWLAFCHIISVVSKENLESGQYHSYLHNGILSTFPMEENTGIFQRLTPCYCARKCVVIGREGYAELDEHYDQIKAFIRRRGLQIDGNSLEVNLYNQYNKHYIEMYIPVAEAGNIESEGEINHE</sequence>
<keyword evidence="2" id="KW-0805">Transcription regulation</keyword>
<dbReference type="GO" id="GO:0003677">
    <property type="term" value="F:DNA binding"/>
    <property type="evidence" value="ECO:0007669"/>
    <property type="project" value="UniProtKB-KW"/>
</dbReference>
<feature type="domain" description="HTH merR-type" evidence="5">
    <location>
        <begin position="9"/>
        <end position="78"/>
    </location>
</feature>
<dbReference type="InterPro" id="IPR047057">
    <property type="entry name" value="MerR_fam"/>
</dbReference>
<evidence type="ECO:0000256" key="2">
    <source>
        <dbReference type="ARBA" id="ARBA00023015"/>
    </source>
</evidence>
<name>A0ABU6GN94_9BACL</name>
<dbReference type="InterPro" id="IPR000551">
    <property type="entry name" value="MerR-type_HTH_dom"/>
</dbReference>
<organism evidence="6 7">
    <name type="scientific">Paenibacillus dokdonensis</name>
    <dbReference type="NCBI Taxonomy" id="2567944"/>
    <lineage>
        <taxon>Bacteria</taxon>
        <taxon>Bacillati</taxon>
        <taxon>Bacillota</taxon>
        <taxon>Bacilli</taxon>
        <taxon>Bacillales</taxon>
        <taxon>Paenibacillaceae</taxon>
        <taxon>Paenibacillus</taxon>
    </lineage>
</organism>
<gene>
    <name evidence="6" type="ORF">P4H66_15255</name>
</gene>
<evidence type="ECO:0000256" key="4">
    <source>
        <dbReference type="ARBA" id="ARBA00023163"/>
    </source>
</evidence>